<dbReference type="Pfam" id="PF00528">
    <property type="entry name" value="BPD_transp_1"/>
    <property type="match status" value="1"/>
</dbReference>
<evidence type="ECO:0000256" key="6">
    <source>
        <dbReference type="ARBA" id="ARBA00023136"/>
    </source>
</evidence>
<feature type="transmembrane region" description="Helical" evidence="7">
    <location>
        <begin position="260"/>
        <end position="285"/>
    </location>
</feature>
<keyword evidence="10" id="KW-1185">Reference proteome</keyword>
<feature type="transmembrane region" description="Helical" evidence="7">
    <location>
        <begin position="131"/>
        <end position="148"/>
    </location>
</feature>
<dbReference type="GO" id="GO:0005886">
    <property type="term" value="C:plasma membrane"/>
    <property type="evidence" value="ECO:0007669"/>
    <property type="project" value="UniProtKB-SubCell"/>
</dbReference>
<evidence type="ECO:0000256" key="1">
    <source>
        <dbReference type="ARBA" id="ARBA00004651"/>
    </source>
</evidence>
<keyword evidence="6 7" id="KW-0472">Membrane</keyword>
<dbReference type="Proteomes" id="UP000262882">
    <property type="component" value="Unassembled WGS sequence"/>
</dbReference>
<evidence type="ECO:0000259" key="8">
    <source>
        <dbReference type="PROSITE" id="PS50928"/>
    </source>
</evidence>
<dbReference type="AlphaFoldDB" id="A0A372GD05"/>
<evidence type="ECO:0000313" key="10">
    <source>
        <dbReference type="Proteomes" id="UP000262882"/>
    </source>
</evidence>
<dbReference type="CDD" id="cd06261">
    <property type="entry name" value="TM_PBP2"/>
    <property type="match status" value="1"/>
</dbReference>
<dbReference type="InterPro" id="IPR035906">
    <property type="entry name" value="MetI-like_sf"/>
</dbReference>
<feature type="domain" description="ABC transmembrane type-1" evidence="8">
    <location>
        <begin position="94"/>
        <end position="278"/>
    </location>
</feature>
<dbReference type="PROSITE" id="PS50928">
    <property type="entry name" value="ABC_TM1"/>
    <property type="match status" value="1"/>
</dbReference>
<dbReference type="SUPFAM" id="SSF161098">
    <property type="entry name" value="MetI-like"/>
    <property type="match status" value="1"/>
</dbReference>
<feature type="transmembrane region" description="Helical" evidence="7">
    <location>
        <begin position="94"/>
        <end position="119"/>
    </location>
</feature>
<feature type="transmembrane region" description="Helical" evidence="7">
    <location>
        <begin position="31"/>
        <end position="52"/>
    </location>
</feature>
<dbReference type="InterPro" id="IPR050366">
    <property type="entry name" value="BP-dependent_transpt_permease"/>
</dbReference>
<reference evidence="9 10" key="1">
    <citation type="submission" date="2018-08" db="EMBL/GenBank/DDBJ databases">
        <title>Actinomadura spongicola sp. nov., isolated from marine sponge Leucetta chagosensis.</title>
        <authorList>
            <person name="Li L."/>
            <person name="Lin H.W."/>
        </authorList>
    </citation>
    <scope>NUCLEOTIDE SEQUENCE [LARGE SCALE GENOMIC DNA]</scope>
    <source>
        <strain evidence="9 10">LHW52907</strain>
    </source>
</reference>
<comment type="caution">
    <text evidence="9">The sequence shown here is derived from an EMBL/GenBank/DDBJ whole genome shotgun (WGS) entry which is preliminary data.</text>
</comment>
<evidence type="ECO:0000313" key="9">
    <source>
        <dbReference type="EMBL" id="RFS83009.1"/>
    </source>
</evidence>
<dbReference type="PANTHER" id="PTHR43386">
    <property type="entry name" value="OLIGOPEPTIDE TRANSPORT SYSTEM PERMEASE PROTEIN APPC"/>
    <property type="match status" value="1"/>
</dbReference>
<keyword evidence="4 7" id="KW-0812">Transmembrane</keyword>
<dbReference type="RefSeq" id="WP_117401705.1">
    <property type="nucleotide sequence ID" value="NZ_QVNQ01000007.1"/>
</dbReference>
<gene>
    <name evidence="9" type="ORF">D0T12_22695</name>
</gene>
<dbReference type="OrthoDB" id="6637947at2"/>
<evidence type="ECO:0000256" key="3">
    <source>
        <dbReference type="ARBA" id="ARBA00022475"/>
    </source>
</evidence>
<accession>A0A372GD05</accession>
<comment type="similarity">
    <text evidence="7">Belongs to the binding-protein-dependent transport system permease family.</text>
</comment>
<name>A0A372GD05_9ACTN</name>
<keyword evidence="2 7" id="KW-0813">Transport</keyword>
<keyword evidence="3" id="KW-1003">Cell membrane</keyword>
<evidence type="ECO:0000256" key="7">
    <source>
        <dbReference type="RuleBase" id="RU363032"/>
    </source>
</evidence>
<sequence>MTATLVKKAGAPPRRRPLAPVASFARHNKTLVVAGTLLVSITVLVLVLPLLLTDPNATDPARRLLSPSLDHPMGTDKFGRDLFARWATAGRVSIGMTLLITLCAASLGTFIGLVAGYFVRVGSVIMRIVDAWMAFPSIILAIVFAVVIGPGMLSELLAVTIIFTPYTARIIRSRTLSLATRTYVKAARVSGMGPWKTLAVHVLPNTLPLAVVQCVLLSAGTMLIDGTLSFLGLGISPPTATWGNMVADGRTYLQEHPTMVLFPGLSIAVFVFLLNLAGGSLRAFVDPRARLLLTQQRRRRKVRA</sequence>
<dbReference type="PANTHER" id="PTHR43386:SF1">
    <property type="entry name" value="D,D-DIPEPTIDE TRANSPORT SYSTEM PERMEASE PROTEIN DDPC-RELATED"/>
    <property type="match status" value="1"/>
</dbReference>
<keyword evidence="5 7" id="KW-1133">Transmembrane helix</keyword>
<evidence type="ECO:0000256" key="4">
    <source>
        <dbReference type="ARBA" id="ARBA00022692"/>
    </source>
</evidence>
<dbReference type="InterPro" id="IPR000515">
    <property type="entry name" value="MetI-like"/>
</dbReference>
<evidence type="ECO:0000256" key="5">
    <source>
        <dbReference type="ARBA" id="ARBA00022989"/>
    </source>
</evidence>
<dbReference type="EMBL" id="QVNQ01000007">
    <property type="protein sequence ID" value="RFS83009.1"/>
    <property type="molecule type" value="Genomic_DNA"/>
</dbReference>
<evidence type="ECO:0000256" key="2">
    <source>
        <dbReference type="ARBA" id="ARBA00022448"/>
    </source>
</evidence>
<protein>
    <submittedName>
        <fullName evidence="9">ABC transporter permease</fullName>
    </submittedName>
</protein>
<comment type="subcellular location">
    <subcellularLocation>
        <location evidence="1 7">Cell membrane</location>
        <topology evidence="1 7">Multi-pass membrane protein</topology>
    </subcellularLocation>
</comment>
<dbReference type="GO" id="GO:0055085">
    <property type="term" value="P:transmembrane transport"/>
    <property type="evidence" value="ECO:0007669"/>
    <property type="project" value="InterPro"/>
</dbReference>
<organism evidence="9 10">
    <name type="scientific">Actinomadura spongiicola</name>
    <dbReference type="NCBI Taxonomy" id="2303421"/>
    <lineage>
        <taxon>Bacteria</taxon>
        <taxon>Bacillati</taxon>
        <taxon>Actinomycetota</taxon>
        <taxon>Actinomycetes</taxon>
        <taxon>Streptosporangiales</taxon>
        <taxon>Thermomonosporaceae</taxon>
        <taxon>Actinomadura</taxon>
    </lineage>
</organism>
<dbReference type="Gene3D" id="1.10.3720.10">
    <property type="entry name" value="MetI-like"/>
    <property type="match status" value="1"/>
</dbReference>
<proteinExistence type="inferred from homology"/>